<feature type="region of interest" description="Disordered" evidence="1">
    <location>
        <begin position="66"/>
        <end position="89"/>
    </location>
</feature>
<proteinExistence type="predicted"/>
<dbReference type="InterPro" id="IPR058971">
    <property type="entry name" value="Rok_N_oligomerisation"/>
</dbReference>
<evidence type="ECO:0000256" key="1">
    <source>
        <dbReference type="SAM" id="MobiDB-lite"/>
    </source>
</evidence>
<dbReference type="Proteomes" id="UP001070352">
    <property type="component" value="Unassembled WGS sequence"/>
</dbReference>
<dbReference type="Pfam" id="PF26513">
    <property type="entry name" value="Rok_N"/>
    <property type="match status" value="1"/>
</dbReference>
<evidence type="ECO:0000313" key="4">
    <source>
        <dbReference type="EMBL" id="MCY8119156.1"/>
    </source>
</evidence>
<feature type="domain" description="Repressor Rok winged helix" evidence="2">
    <location>
        <begin position="89"/>
        <end position="145"/>
    </location>
</feature>
<feature type="domain" description="Rok N-terminal oligomerisation" evidence="3">
    <location>
        <begin position="1"/>
        <end position="40"/>
    </location>
</feature>
<reference evidence="4" key="1">
    <citation type="submission" date="2022-02" db="EMBL/GenBank/DDBJ databases">
        <title>Crop Bioprotection Bacillus Genome Sequencing.</title>
        <authorList>
            <person name="Dunlap C."/>
        </authorList>
    </citation>
    <scope>NUCLEOTIDE SEQUENCE</scope>
    <source>
        <strain evidence="4">M18B4</strain>
    </source>
</reference>
<gene>
    <name evidence="4" type="ORF">MOC45_00830</name>
</gene>
<dbReference type="InterPro" id="IPR056984">
    <property type="entry name" value="WH_Rok"/>
</dbReference>
<sequence length="148" mass="17365">MAEQRKALCMRLAEIDKHEISILREFQLEREKIFSSLRALERSSKEKKRPSQVALVEQTANDVKTYHITSKPIQQKKRRQGRAESKASREAALHILKQQDKPMSSIDLKRKIEKETGVHISNMTSFMNTLMKMHPEVKKPYRGQYKMN</sequence>
<accession>A0A9Q4DKX3</accession>
<evidence type="ECO:0000259" key="2">
    <source>
        <dbReference type="Pfam" id="PF23159"/>
    </source>
</evidence>
<name>A0A9Q4DKX3_BACSC</name>
<organism evidence="4 5">
    <name type="scientific">Bacillus spizizenii</name>
    <name type="common">Bacillus subtilis subsp. spizizenii</name>
    <dbReference type="NCBI Taxonomy" id="96241"/>
    <lineage>
        <taxon>Bacteria</taxon>
        <taxon>Bacillati</taxon>
        <taxon>Bacillota</taxon>
        <taxon>Bacilli</taxon>
        <taxon>Bacillales</taxon>
        <taxon>Bacillaceae</taxon>
        <taxon>Bacillus</taxon>
    </lineage>
</organism>
<dbReference type="Pfam" id="PF23159">
    <property type="entry name" value="WHD_Rok"/>
    <property type="match status" value="1"/>
</dbReference>
<dbReference type="AlphaFoldDB" id="A0A9Q4DKX3"/>
<protein>
    <submittedName>
        <fullName evidence="4">Uncharacterized protein</fullName>
    </submittedName>
</protein>
<evidence type="ECO:0000313" key="5">
    <source>
        <dbReference type="Proteomes" id="UP001070352"/>
    </source>
</evidence>
<dbReference type="EMBL" id="JALANJ010000001">
    <property type="protein sequence ID" value="MCY8119156.1"/>
    <property type="molecule type" value="Genomic_DNA"/>
</dbReference>
<comment type="caution">
    <text evidence="4">The sequence shown here is derived from an EMBL/GenBank/DDBJ whole genome shotgun (WGS) entry which is preliminary data.</text>
</comment>
<evidence type="ECO:0000259" key="3">
    <source>
        <dbReference type="Pfam" id="PF26513"/>
    </source>
</evidence>